<dbReference type="EMBL" id="BORR01000059">
    <property type="protein sequence ID" value="GIO40241.1"/>
    <property type="molecule type" value="Genomic_DNA"/>
</dbReference>
<organism evidence="1 2">
    <name type="scientific">Paenibacillus antibioticophila</name>
    <dbReference type="NCBI Taxonomy" id="1274374"/>
    <lineage>
        <taxon>Bacteria</taxon>
        <taxon>Bacillati</taxon>
        <taxon>Bacillota</taxon>
        <taxon>Bacilli</taxon>
        <taxon>Bacillales</taxon>
        <taxon>Paenibacillaceae</taxon>
        <taxon>Paenibacillus</taxon>
    </lineage>
</organism>
<reference evidence="1 2" key="1">
    <citation type="submission" date="2021-03" db="EMBL/GenBank/DDBJ databases">
        <title>Antimicrobial resistance genes in bacteria isolated from Japanese honey, and their potential for conferring macrolide and lincosamide resistance in the American foulbrood pathogen Paenibacillus larvae.</title>
        <authorList>
            <person name="Okamoto M."/>
            <person name="Kumagai M."/>
            <person name="Kanamori H."/>
            <person name="Takamatsu D."/>
        </authorList>
    </citation>
    <scope>NUCLEOTIDE SEQUENCE [LARGE SCALE GENOMIC DNA]</scope>
    <source>
        <strain evidence="1 2">J41TS12</strain>
    </source>
</reference>
<proteinExistence type="predicted"/>
<keyword evidence="2" id="KW-1185">Reference proteome</keyword>
<dbReference type="Proteomes" id="UP000681162">
    <property type="component" value="Unassembled WGS sequence"/>
</dbReference>
<comment type="caution">
    <text evidence="1">The sequence shown here is derived from an EMBL/GenBank/DDBJ whole genome shotgun (WGS) entry which is preliminary data.</text>
</comment>
<sequence>MKSETKIRTLMAFFLYLQGKSEEAGRTKIADWAKRQYRKYRTLLSMMRKPLADRRDDVDRMGLTFRTLQVRRQLGITFEEYVRRVRVGAWMA</sequence>
<dbReference type="RefSeq" id="WP_212944495.1">
    <property type="nucleotide sequence ID" value="NZ_BORR01000059.1"/>
</dbReference>
<evidence type="ECO:0000313" key="2">
    <source>
        <dbReference type="Proteomes" id="UP000681162"/>
    </source>
</evidence>
<name>A0A920CHB0_9BACL</name>
<dbReference type="AlphaFoldDB" id="A0A920CHB0"/>
<evidence type="ECO:0000313" key="1">
    <source>
        <dbReference type="EMBL" id="GIO40241.1"/>
    </source>
</evidence>
<accession>A0A920CHB0</accession>
<protein>
    <submittedName>
        <fullName evidence="1">Uncharacterized protein</fullName>
    </submittedName>
</protein>
<gene>
    <name evidence="1" type="ORF">J41TS12_51020</name>
</gene>